<dbReference type="Pfam" id="PF18668">
    <property type="entry name" value="Tail_spike_N"/>
    <property type="match status" value="1"/>
</dbReference>
<dbReference type="EMBL" id="MH443101">
    <property type="protein sequence ID" value="AXH43539.1"/>
    <property type="molecule type" value="Genomic_DNA"/>
</dbReference>
<evidence type="ECO:0000259" key="1">
    <source>
        <dbReference type="Pfam" id="PF18668"/>
    </source>
</evidence>
<protein>
    <submittedName>
        <fullName evidence="2">Tail spike protein</fullName>
    </submittedName>
</protein>
<name>A0A4Y1NRF3_9CAUD</name>
<dbReference type="InterPro" id="IPR040775">
    <property type="entry name" value="Tail_spike_N"/>
</dbReference>
<dbReference type="Gene3D" id="2.10.10.80">
    <property type="match status" value="1"/>
</dbReference>
<accession>A0A4Y1NRF3</accession>
<evidence type="ECO:0000313" key="2">
    <source>
        <dbReference type="EMBL" id="AXH43539.1"/>
    </source>
</evidence>
<reference evidence="2 3" key="1">
    <citation type="journal article" date="2019" name="J. Basic Microbiol.">
        <title>Complete genome sequence analysis of temperate Erwinia bacteriophages 49 and 59.</title>
        <authorList>
            <person name="Zlatohurska M."/>
            <person name="Gorb T."/>
            <person name="Romaniuk L."/>
            <person name="Korol N."/>
            <person name="Faidiuk Y."/>
            <person name="Kropinski A.M."/>
            <person name="Kushkina A."/>
            <person name="Tovkach F."/>
        </authorList>
    </citation>
    <scope>NUCLEOTIDE SEQUENCE [LARGE SCALE GENOMIC DNA]</scope>
</reference>
<sequence>MATQPTQNAVPSESPRDLKFNAGKIDEYVTSMGWTYTDRFGFKHYTAEGINYLAQQAMNDFGYITLNGVSFTTGATVSTPNEVLLNTADSQYYKWTGSFASGGKVVPANSTPANSGGIGPGLWLAVGDSSVKAYVDSFISKIASTQEGNGDALIGVKSILTDGTPRTQHDKNADLVTSADVGITSINDATAKIQNLNNSGVTSFLVTDTLNVTQDIPGRVHLSLKEVSQPGSGAIPVRNLGRLNFLPKINKIYNVSSGYDYDYRADSIIKNGSFFVWHGTTIGSTNVGMATSLAASTNAMICAFWRMETTAGATVNSISKITSPAGGLKFNAVYDGSGSFVYIRQNAYGVQAYGQKTFTACIDLEVDQACSMDCYARMRINAINTDEGRPLIVDSENINIPAGRGRYAITFTCPDVDSFRGQETSVNSMEFAFRIFGLSQTIAVKIRGINITPGKDIPHPQKSDIAKDVADADTMYRIGLFRTVGWTSSDATAQKGLTVDLGGQRYTAGTVTLYDMAGAINRVSTYNATGSRTDAVSPTAISVDSLALGFFTVLLNNSSAAGLGGWYIYNAYP</sequence>
<keyword evidence="3" id="KW-1185">Reference proteome</keyword>
<feature type="domain" description="Tail spike TSP1/Gp66 N-terminal" evidence="1">
    <location>
        <begin position="57"/>
        <end position="128"/>
    </location>
</feature>
<proteinExistence type="predicted"/>
<organism evidence="2 3">
    <name type="scientific">Erwinia phage vB_EhrS_59</name>
    <dbReference type="NCBI Taxonomy" id="2283025"/>
    <lineage>
        <taxon>Viruses</taxon>
        <taxon>Duplodnaviria</taxon>
        <taxon>Heunggongvirae</taxon>
        <taxon>Uroviricota</taxon>
        <taxon>Caudoviricetes</taxon>
        <taxon>Feofaniavirus</taxon>
        <taxon>Feofaniavirus Eho59</taxon>
    </lineage>
</organism>
<evidence type="ECO:0000313" key="3">
    <source>
        <dbReference type="Proteomes" id="UP000310697"/>
    </source>
</evidence>
<gene>
    <name evidence="2" type="ORF">MZUP2_210</name>
</gene>
<dbReference type="Proteomes" id="UP000310697">
    <property type="component" value="Segment"/>
</dbReference>